<dbReference type="SUPFAM" id="SSF53597">
    <property type="entry name" value="Dihydrofolate reductase-like"/>
    <property type="match status" value="1"/>
</dbReference>
<comment type="caution">
    <text evidence="17">The sequence shown here is derived from an EMBL/GenBank/DDBJ whole genome shotgun (WGS) entry which is preliminary data.</text>
</comment>
<dbReference type="InterPro" id="IPR002125">
    <property type="entry name" value="CMP_dCMP_dom"/>
</dbReference>
<evidence type="ECO:0000256" key="15">
    <source>
        <dbReference type="SAM" id="MobiDB-lite"/>
    </source>
</evidence>
<feature type="region of interest" description="Disordered" evidence="15">
    <location>
        <begin position="128"/>
        <end position="152"/>
    </location>
</feature>
<dbReference type="Gene3D" id="3.40.430.10">
    <property type="entry name" value="Dihydrofolate Reductase, subunit A"/>
    <property type="match status" value="2"/>
</dbReference>
<feature type="domain" description="CMP/dCMP-type deaminase" evidence="16">
    <location>
        <begin position="1"/>
        <end position="116"/>
    </location>
</feature>
<dbReference type="PANTHER" id="PTHR38011">
    <property type="entry name" value="DIHYDROFOLATE REDUCTASE FAMILY PROTEIN (AFU_ORTHOLOGUE AFUA_8G06820)"/>
    <property type="match status" value="1"/>
</dbReference>
<comment type="similarity">
    <text evidence="4 14">In the N-terminal section; belongs to the cytidine and deoxycytidylate deaminase family.</text>
</comment>
<evidence type="ECO:0000256" key="5">
    <source>
        <dbReference type="ARBA" id="ARBA00007417"/>
    </source>
</evidence>
<keyword evidence="9 14" id="KW-0521">NADP</keyword>
<dbReference type="PANTHER" id="PTHR38011:SF7">
    <property type="entry name" value="2,5-DIAMINO-6-RIBOSYLAMINO-4(3H)-PYRIMIDINONE 5'-PHOSPHATE REDUCTASE"/>
    <property type="match status" value="1"/>
</dbReference>
<keyword evidence="7 14" id="KW-0479">Metal-binding</keyword>
<dbReference type="PIRSF" id="PIRSF006769">
    <property type="entry name" value="RibD"/>
    <property type="match status" value="1"/>
</dbReference>
<keyword evidence="14" id="KW-0378">Hydrolase</keyword>
<evidence type="ECO:0000259" key="16">
    <source>
        <dbReference type="PROSITE" id="PS51747"/>
    </source>
</evidence>
<dbReference type="InterPro" id="IPR016193">
    <property type="entry name" value="Cytidine_deaminase-like"/>
</dbReference>
<name>A0ABR9ZKV5_9CORY</name>
<proteinExistence type="inferred from homology"/>
<dbReference type="PROSITE" id="PS51747">
    <property type="entry name" value="CYT_DCMP_DEAMINASES_2"/>
    <property type="match status" value="1"/>
</dbReference>
<evidence type="ECO:0000256" key="6">
    <source>
        <dbReference type="ARBA" id="ARBA00022619"/>
    </source>
</evidence>
<evidence type="ECO:0000313" key="18">
    <source>
        <dbReference type="Proteomes" id="UP000635902"/>
    </source>
</evidence>
<evidence type="ECO:0000313" key="17">
    <source>
        <dbReference type="EMBL" id="MBF4553569.1"/>
    </source>
</evidence>
<gene>
    <name evidence="17" type="ORF">IRY30_05675</name>
</gene>
<feature type="compositionally biased region" description="Basic and acidic residues" evidence="15">
    <location>
        <begin position="133"/>
        <end position="151"/>
    </location>
</feature>
<dbReference type="Pfam" id="PF00383">
    <property type="entry name" value="dCMP_cyt_deam_1"/>
    <property type="match status" value="1"/>
</dbReference>
<reference evidence="17 18" key="1">
    <citation type="submission" date="2020-10" db="EMBL/GenBank/DDBJ databases">
        <title>Novel species in genus Corynebacterium.</title>
        <authorList>
            <person name="Zhang G."/>
        </authorList>
    </citation>
    <scope>NUCLEOTIDE SEQUENCE [LARGE SCALE GENOMIC DNA]</scope>
    <source>
        <strain evidence="17 18">DSM 45110</strain>
    </source>
</reference>
<evidence type="ECO:0000256" key="3">
    <source>
        <dbReference type="ARBA" id="ARBA00004910"/>
    </source>
</evidence>
<keyword evidence="6 14" id="KW-0686">Riboflavin biosynthesis</keyword>
<evidence type="ECO:0000256" key="9">
    <source>
        <dbReference type="ARBA" id="ARBA00022857"/>
    </source>
</evidence>
<dbReference type="InterPro" id="IPR016192">
    <property type="entry name" value="APOBEC/CMP_deaminase_Zn-bd"/>
</dbReference>
<dbReference type="PROSITE" id="PS00903">
    <property type="entry name" value="CYT_DCMP_DEAMINASES_1"/>
    <property type="match status" value="1"/>
</dbReference>
<evidence type="ECO:0000256" key="14">
    <source>
        <dbReference type="PIRNR" id="PIRNR006769"/>
    </source>
</evidence>
<protein>
    <recommendedName>
        <fullName evidence="14">Riboflavin biosynthesis protein RibD</fullName>
    </recommendedName>
    <domain>
        <recommendedName>
            <fullName evidence="14">Diaminohydroxyphosphoribosylaminopyrimidine deaminase</fullName>
            <shortName evidence="14">DRAP deaminase</shortName>
            <ecNumber evidence="14">3.5.4.26</ecNumber>
        </recommendedName>
        <alternativeName>
            <fullName evidence="14">Riboflavin-specific deaminase</fullName>
        </alternativeName>
    </domain>
    <domain>
        <recommendedName>
            <fullName evidence="14">5-amino-6-(5-phosphoribosylamino)uracil reductase</fullName>
            <ecNumber evidence="14">1.1.1.193</ecNumber>
        </recommendedName>
        <alternativeName>
            <fullName evidence="14">HTP reductase</fullName>
        </alternativeName>
    </domain>
</protein>
<dbReference type="SUPFAM" id="SSF53927">
    <property type="entry name" value="Cytidine deaminase-like"/>
    <property type="match status" value="1"/>
</dbReference>
<dbReference type="Pfam" id="PF01872">
    <property type="entry name" value="RibD_C"/>
    <property type="match status" value="1"/>
</dbReference>
<sequence>MSELFRLADEQAWRVAGTTAPNPAVGCVLLNERGEIIGRGATQPAGGAHAEVMALRDAAQAGHSVKGARAIVTLEPCNHTGRTGPCAVALADAGIARVDYLFADPSPLAQGGGEYLRERGVDVTGPHLAFGPSEDRQKDGVADTDAAHSDAPDAQWQSVFAVEAWLTSATQGRPHVTLKLAATIDGFVAATDGTSQWITGEIARQHVHQDRKTRDAIIVGTGTVVADDPRLNARQSDGTPFAQQPLRVVMGQRDIADSAPIFQPPGEAIHLRNRDPHAVLQNLHERGVVDVLVEGGPHISSAFLSAGLVDRIQLYQAPSVLLAGRPALQPSPELSTSMSDIREFTPRSIETLGRDILLTLSR</sequence>
<dbReference type="EMBL" id="JADKMY010000001">
    <property type="protein sequence ID" value="MBF4553569.1"/>
    <property type="molecule type" value="Genomic_DNA"/>
</dbReference>
<evidence type="ECO:0000256" key="2">
    <source>
        <dbReference type="ARBA" id="ARBA00004882"/>
    </source>
</evidence>
<keyword evidence="11" id="KW-0511">Multifunctional enzyme</keyword>
<comment type="catalytic activity">
    <reaction evidence="12 14">
        <text>5-amino-6-(5-phospho-D-ribitylamino)uracil + NADP(+) = 5-amino-6-(5-phospho-D-ribosylamino)uracil + NADPH + H(+)</text>
        <dbReference type="Rhea" id="RHEA:17845"/>
        <dbReference type="ChEBI" id="CHEBI:15378"/>
        <dbReference type="ChEBI" id="CHEBI:57783"/>
        <dbReference type="ChEBI" id="CHEBI:58349"/>
        <dbReference type="ChEBI" id="CHEBI:58421"/>
        <dbReference type="ChEBI" id="CHEBI:58453"/>
        <dbReference type="EC" id="1.1.1.193"/>
    </reaction>
</comment>
<comment type="pathway">
    <text evidence="3 14">Cofactor biosynthesis; riboflavin biosynthesis; 5-amino-6-(D-ribitylamino)uracil from GTP: step 3/4.</text>
</comment>
<dbReference type="Proteomes" id="UP000635902">
    <property type="component" value="Unassembled WGS sequence"/>
</dbReference>
<dbReference type="InterPro" id="IPR050765">
    <property type="entry name" value="Riboflavin_Biosynth_HTPR"/>
</dbReference>
<evidence type="ECO:0000256" key="10">
    <source>
        <dbReference type="ARBA" id="ARBA00023002"/>
    </source>
</evidence>
<keyword evidence="8 14" id="KW-0862">Zinc</keyword>
<comment type="function">
    <text evidence="1 14">Converts 2,5-diamino-6-(ribosylamino)-4(3h)-pyrimidinone 5'-phosphate into 5-amino-6-(ribosylamino)-2,4(1h,3h)-pyrimidinedione 5'-phosphate.</text>
</comment>
<dbReference type="InterPro" id="IPR004794">
    <property type="entry name" value="Eubact_RibD"/>
</dbReference>
<dbReference type="Gene3D" id="3.40.140.10">
    <property type="entry name" value="Cytidine Deaminase, domain 2"/>
    <property type="match status" value="1"/>
</dbReference>
<keyword evidence="18" id="KW-1185">Reference proteome</keyword>
<comment type="pathway">
    <text evidence="2 14">Cofactor biosynthesis; riboflavin biosynthesis; 5-amino-6-(D-ribitylamino)uracil from GTP: step 2/4.</text>
</comment>
<accession>A0ABR9ZKV5</accession>
<comment type="similarity">
    <text evidence="5 14">In the C-terminal section; belongs to the HTP reductase family.</text>
</comment>
<comment type="catalytic activity">
    <reaction evidence="13 14">
        <text>2,5-diamino-6-hydroxy-4-(5-phosphoribosylamino)-pyrimidine + H2O + H(+) = 5-amino-6-(5-phospho-D-ribosylamino)uracil + NH4(+)</text>
        <dbReference type="Rhea" id="RHEA:21868"/>
        <dbReference type="ChEBI" id="CHEBI:15377"/>
        <dbReference type="ChEBI" id="CHEBI:15378"/>
        <dbReference type="ChEBI" id="CHEBI:28938"/>
        <dbReference type="ChEBI" id="CHEBI:58453"/>
        <dbReference type="ChEBI" id="CHEBI:58614"/>
        <dbReference type="EC" id="3.5.4.26"/>
    </reaction>
</comment>
<evidence type="ECO:0000256" key="7">
    <source>
        <dbReference type="ARBA" id="ARBA00022723"/>
    </source>
</evidence>
<evidence type="ECO:0000256" key="13">
    <source>
        <dbReference type="ARBA" id="ARBA00049886"/>
    </source>
</evidence>
<dbReference type="InterPro" id="IPR002734">
    <property type="entry name" value="RibDG_C"/>
</dbReference>
<dbReference type="InterPro" id="IPR024072">
    <property type="entry name" value="DHFR-like_dom_sf"/>
</dbReference>
<evidence type="ECO:0000256" key="11">
    <source>
        <dbReference type="ARBA" id="ARBA00023268"/>
    </source>
</evidence>
<dbReference type="EC" id="1.1.1.193" evidence="14"/>
<dbReference type="EC" id="3.5.4.26" evidence="14"/>
<dbReference type="CDD" id="cd01284">
    <property type="entry name" value="Riboflavin_deaminase-reductase"/>
    <property type="match status" value="1"/>
</dbReference>
<keyword evidence="10 14" id="KW-0560">Oxidoreductase</keyword>
<evidence type="ECO:0000256" key="8">
    <source>
        <dbReference type="ARBA" id="ARBA00022833"/>
    </source>
</evidence>
<evidence type="ECO:0000256" key="12">
    <source>
        <dbReference type="ARBA" id="ARBA00049861"/>
    </source>
</evidence>
<evidence type="ECO:0000256" key="4">
    <source>
        <dbReference type="ARBA" id="ARBA00005259"/>
    </source>
</evidence>
<organism evidence="17 18">
    <name type="scientific">Corynebacterium suicordis DSM 45110</name>
    <dbReference type="NCBI Taxonomy" id="1121369"/>
    <lineage>
        <taxon>Bacteria</taxon>
        <taxon>Bacillati</taxon>
        <taxon>Actinomycetota</taxon>
        <taxon>Actinomycetes</taxon>
        <taxon>Mycobacteriales</taxon>
        <taxon>Corynebacteriaceae</taxon>
        <taxon>Corynebacterium</taxon>
    </lineage>
</organism>
<evidence type="ECO:0000256" key="1">
    <source>
        <dbReference type="ARBA" id="ARBA00002151"/>
    </source>
</evidence>
<comment type="cofactor">
    <cofactor evidence="14">
        <name>Zn(2+)</name>
        <dbReference type="ChEBI" id="CHEBI:29105"/>
    </cofactor>
    <text evidence="14">Binds 1 zinc ion.</text>
</comment>